<organism evidence="2">
    <name type="scientific">Lepeophtheirus salmonis</name>
    <name type="common">Salmon louse</name>
    <name type="synonym">Caligus salmonis</name>
    <dbReference type="NCBI Taxonomy" id="72036"/>
    <lineage>
        <taxon>Eukaryota</taxon>
        <taxon>Metazoa</taxon>
        <taxon>Ecdysozoa</taxon>
        <taxon>Arthropoda</taxon>
        <taxon>Crustacea</taxon>
        <taxon>Multicrustacea</taxon>
        <taxon>Hexanauplia</taxon>
        <taxon>Copepoda</taxon>
        <taxon>Siphonostomatoida</taxon>
        <taxon>Caligidae</taxon>
        <taxon>Lepeophtheirus</taxon>
    </lineage>
</organism>
<dbReference type="AlphaFoldDB" id="A0A0K2V9E5"/>
<feature type="transmembrane region" description="Helical" evidence="1">
    <location>
        <begin position="43"/>
        <end position="64"/>
    </location>
</feature>
<sequence>MIFYSYFFFQATFHELHKCSIVLFRFRYILYHFNYWIDETKSSILSCVFFFSISFFTMSSNVLLT</sequence>
<keyword evidence="1" id="KW-1133">Transmembrane helix</keyword>
<name>A0A0K2V9E5_LEPSM</name>
<keyword evidence="1" id="KW-0472">Membrane</keyword>
<evidence type="ECO:0000313" key="2">
    <source>
        <dbReference type="EMBL" id="CDW46787.1"/>
    </source>
</evidence>
<evidence type="ECO:0000256" key="1">
    <source>
        <dbReference type="SAM" id="Phobius"/>
    </source>
</evidence>
<proteinExistence type="predicted"/>
<dbReference type="EMBL" id="HACA01029426">
    <property type="protein sequence ID" value="CDW46787.1"/>
    <property type="molecule type" value="Transcribed_RNA"/>
</dbReference>
<reference evidence="2" key="1">
    <citation type="submission" date="2014-05" db="EMBL/GenBank/DDBJ databases">
        <authorList>
            <person name="Chronopoulou M."/>
        </authorList>
    </citation>
    <scope>NUCLEOTIDE SEQUENCE</scope>
    <source>
        <tissue evidence="2">Whole organism</tissue>
    </source>
</reference>
<protein>
    <submittedName>
        <fullName evidence="2">Uncharacterized protein</fullName>
    </submittedName>
</protein>
<keyword evidence="1" id="KW-0812">Transmembrane</keyword>
<accession>A0A0K2V9E5</accession>